<dbReference type="EC" id="3.7.1.12" evidence="2"/>
<feature type="domain" description="CobE/GbiG C-terminal" evidence="1">
    <location>
        <begin position="3"/>
        <end position="116"/>
    </location>
</feature>
<accession>A0A7W5HML6</accession>
<dbReference type="AlphaFoldDB" id="A0A7W5HML6"/>
<name>A0A7W5HML6_9GAMM</name>
<gene>
    <name evidence="2" type="ORF">FHR97_003502</name>
</gene>
<comment type="caution">
    <text evidence="2">The sequence shown here is derived from an EMBL/GenBank/DDBJ whole genome shotgun (WGS) entry which is preliminary data.</text>
</comment>
<dbReference type="GO" id="GO:0043779">
    <property type="term" value="F:cobalt-precorrin-5A acetaldehyde-lyase activity"/>
    <property type="evidence" value="ECO:0007669"/>
    <property type="project" value="UniProtKB-EC"/>
</dbReference>
<dbReference type="InterPro" id="IPR002750">
    <property type="entry name" value="CobE/GbiG_C"/>
</dbReference>
<evidence type="ECO:0000313" key="2">
    <source>
        <dbReference type="EMBL" id="MBB3232629.1"/>
    </source>
</evidence>
<dbReference type="Pfam" id="PF01890">
    <property type="entry name" value="CbiG_C"/>
    <property type="match status" value="1"/>
</dbReference>
<sequence length="125" mass="12776">MRVAGFGFRRSATLASLAEALDRLETRHGPVDRLAAAESMRPRVEALGEARGLATLGVPDDALASAATLTHSRHSRRARGTGSVAEAVALLAAGPGATLLGPRLVSTDRRATAAVAKGPLRGDGT</sequence>
<keyword evidence="2" id="KW-0378">Hydrolase</keyword>
<dbReference type="Gene3D" id="3.30.420.180">
    <property type="entry name" value="CobE/GbiG C-terminal domain"/>
    <property type="match status" value="1"/>
</dbReference>
<dbReference type="EMBL" id="JACHXR010000014">
    <property type="protein sequence ID" value="MBB3232629.1"/>
    <property type="molecule type" value="Genomic_DNA"/>
</dbReference>
<evidence type="ECO:0000313" key="3">
    <source>
        <dbReference type="Proteomes" id="UP000518892"/>
    </source>
</evidence>
<dbReference type="RefSeq" id="WP_183385065.1">
    <property type="nucleotide sequence ID" value="NZ_JACHXR010000014.1"/>
</dbReference>
<evidence type="ECO:0000259" key="1">
    <source>
        <dbReference type="Pfam" id="PF01890"/>
    </source>
</evidence>
<dbReference type="Proteomes" id="UP000518892">
    <property type="component" value="Unassembled WGS sequence"/>
</dbReference>
<protein>
    <submittedName>
        <fullName evidence="2">Cobalt-precorrin 5A hydrolase</fullName>
        <ecNumber evidence="2">3.7.1.12</ecNumber>
    </submittedName>
</protein>
<reference evidence="2 3" key="1">
    <citation type="submission" date="2020-08" db="EMBL/GenBank/DDBJ databases">
        <title>Genomic Encyclopedia of Type Strains, Phase III (KMG-III): the genomes of soil and plant-associated and newly described type strains.</title>
        <authorList>
            <person name="Whitman W."/>
        </authorList>
    </citation>
    <scope>NUCLEOTIDE SEQUENCE [LARGE SCALE GENOMIC DNA]</scope>
    <source>
        <strain evidence="2 3">CECT 7744</strain>
    </source>
</reference>
<organism evidence="2 3">
    <name type="scientific">Halomonas stenophila</name>
    <dbReference type="NCBI Taxonomy" id="795312"/>
    <lineage>
        <taxon>Bacteria</taxon>
        <taxon>Pseudomonadati</taxon>
        <taxon>Pseudomonadota</taxon>
        <taxon>Gammaproteobacteria</taxon>
        <taxon>Oceanospirillales</taxon>
        <taxon>Halomonadaceae</taxon>
        <taxon>Halomonas</taxon>
    </lineage>
</organism>
<dbReference type="SUPFAM" id="SSF159664">
    <property type="entry name" value="CobE/GbiG C-terminal domain-like"/>
    <property type="match status" value="1"/>
</dbReference>
<proteinExistence type="predicted"/>
<dbReference type="GO" id="GO:0009236">
    <property type="term" value="P:cobalamin biosynthetic process"/>
    <property type="evidence" value="ECO:0007669"/>
    <property type="project" value="InterPro"/>
</dbReference>
<keyword evidence="3" id="KW-1185">Reference proteome</keyword>
<dbReference type="InterPro" id="IPR036518">
    <property type="entry name" value="CobE/GbiG_C_sf"/>
</dbReference>